<protein>
    <submittedName>
        <fullName evidence="1">Uncharacterized protein</fullName>
    </submittedName>
</protein>
<proteinExistence type="predicted"/>
<organism evidence="1 2">
    <name type="scientific">Ureibacillus yapensis</name>
    <dbReference type="NCBI Taxonomy" id="2304605"/>
    <lineage>
        <taxon>Bacteria</taxon>
        <taxon>Bacillati</taxon>
        <taxon>Bacillota</taxon>
        <taxon>Bacilli</taxon>
        <taxon>Bacillales</taxon>
        <taxon>Caryophanaceae</taxon>
        <taxon>Ureibacillus</taxon>
    </lineage>
</organism>
<keyword evidence="2" id="KW-1185">Reference proteome</keyword>
<evidence type="ECO:0000313" key="2">
    <source>
        <dbReference type="Proteomes" id="UP000265692"/>
    </source>
</evidence>
<dbReference type="RefSeq" id="WP_118876695.1">
    <property type="nucleotide sequence ID" value="NZ_QWEI01000006.1"/>
</dbReference>
<gene>
    <name evidence="1" type="ORF">D1B33_12315</name>
</gene>
<dbReference type="OrthoDB" id="3035822at2"/>
<dbReference type="Proteomes" id="UP000265692">
    <property type="component" value="Unassembled WGS sequence"/>
</dbReference>
<name>A0A396SCF5_9BACL</name>
<sequence length="90" mass="10823">MAIPFDKYTIYITLDDDKIYELKEDFSKELVNEIKVSTPKKPTLLLHKQQLDYAKTHYMENSIKLDKETWTNYYKMGFITLMELDEFTSK</sequence>
<accession>A0A396SCF5</accession>
<comment type="caution">
    <text evidence="1">The sequence shown here is derived from an EMBL/GenBank/DDBJ whole genome shotgun (WGS) entry which is preliminary data.</text>
</comment>
<dbReference type="AlphaFoldDB" id="A0A396SCF5"/>
<reference evidence="1 2" key="1">
    <citation type="submission" date="2018-08" db="EMBL/GenBank/DDBJ databases">
        <title>Lysinibacillus sp. YLB-03 draft genome sequence.</title>
        <authorList>
            <person name="Yu L."/>
        </authorList>
    </citation>
    <scope>NUCLEOTIDE SEQUENCE [LARGE SCALE GENOMIC DNA]</scope>
    <source>
        <strain evidence="1 2">YLB-03</strain>
    </source>
</reference>
<dbReference type="EMBL" id="QWEI01000006">
    <property type="protein sequence ID" value="RHW35876.1"/>
    <property type="molecule type" value="Genomic_DNA"/>
</dbReference>
<evidence type="ECO:0000313" key="1">
    <source>
        <dbReference type="EMBL" id="RHW35876.1"/>
    </source>
</evidence>